<proteinExistence type="predicted"/>
<organism evidence="2 3">
    <name type="scientific">Solanum tuberosum</name>
    <name type="common">Potato</name>
    <dbReference type="NCBI Taxonomy" id="4113"/>
    <lineage>
        <taxon>Eukaryota</taxon>
        <taxon>Viridiplantae</taxon>
        <taxon>Streptophyta</taxon>
        <taxon>Embryophyta</taxon>
        <taxon>Tracheophyta</taxon>
        <taxon>Spermatophyta</taxon>
        <taxon>Magnoliopsida</taxon>
        <taxon>eudicotyledons</taxon>
        <taxon>Gunneridae</taxon>
        <taxon>Pentapetalae</taxon>
        <taxon>asterids</taxon>
        <taxon>lamiids</taxon>
        <taxon>Solanales</taxon>
        <taxon>Solanaceae</taxon>
        <taxon>Solanoideae</taxon>
        <taxon>Solaneae</taxon>
        <taxon>Solanum</taxon>
    </lineage>
</organism>
<evidence type="ECO:0000256" key="1">
    <source>
        <dbReference type="SAM" id="MobiDB-lite"/>
    </source>
</evidence>
<dbReference type="EnsemblPlants" id="PGSC0003DMT400093248">
    <property type="protein sequence ID" value="PGSC0003DMT400093248"/>
    <property type="gene ID" value="PGSC0003DMG400042819"/>
</dbReference>
<dbReference type="HOGENOM" id="CLU_033598_3_1_1"/>
<sequence length="140" mass="15414">MSVNGSNGSQVGHQDDIGNLNDVNDQNVNDPIPLGGVGAIRLPSIEGNVVFHVTSTMDSIQGFKRFEGEAIHETWLRFKKLVLQCPTHGLPNHILQQYFYRSLDSVNKGVADQLVPDGKMQQPYEVASLLLDGMTKINRA</sequence>
<dbReference type="Proteomes" id="UP000011115">
    <property type="component" value="Unassembled WGS sequence"/>
</dbReference>
<dbReference type="InParanoid" id="M1DRJ4"/>
<dbReference type="Gramene" id="PGSC0003DMT400093248">
    <property type="protein sequence ID" value="PGSC0003DMT400093248"/>
    <property type="gene ID" value="PGSC0003DMG400042819"/>
</dbReference>
<evidence type="ECO:0000313" key="3">
    <source>
        <dbReference type="Proteomes" id="UP000011115"/>
    </source>
</evidence>
<feature type="region of interest" description="Disordered" evidence="1">
    <location>
        <begin position="1"/>
        <end position="25"/>
    </location>
</feature>
<accession>M1DRJ4</accession>
<dbReference type="AlphaFoldDB" id="M1DRJ4"/>
<name>M1DRJ4_SOLTU</name>
<dbReference type="PaxDb" id="4113-PGSC0003DMT400093248"/>
<reference evidence="3" key="1">
    <citation type="journal article" date="2011" name="Nature">
        <title>Genome sequence and analysis of the tuber crop potato.</title>
        <authorList>
            <consortium name="The Potato Genome Sequencing Consortium"/>
        </authorList>
    </citation>
    <scope>NUCLEOTIDE SEQUENCE [LARGE SCALE GENOMIC DNA]</scope>
    <source>
        <strain evidence="3">cv. DM1-3 516 R44</strain>
    </source>
</reference>
<keyword evidence="3" id="KW-1185">Reference proteome</keyword>
<reference evidence="2" key="2">
    <citation type="submission" date="2015-06" db="UniProtKB">
        <authorList>
            <consortium name="EnsemblPlants"/>
        </authorList>
    </citation>
    <scope>IDENTIFICATION</scope>
    <source>
        <strain evidence="2">DM1-3 516 R44</strain>
    </source>
</reference>
<evidence type="ECO:0008006" key="4">
    <source>
        <dbReference type="Google" id="ProtNLM"/>
    </source>
</evidence>
<evidence type="ECO:0000313" key="2">
    <source>
        <dbReference type="EnsemblPlants" id="PGSC0003DMT400093248"/>
    </source>
</evidence>
<feature type="compositionally biased region" description="Polar residues" evidence="1">
    <location>
        <begin position="1"/>
        <end position="12"/>
    </location>
</feature>
<protein>
    <recommendedName>
        <fullName evidence="4">Retrotransposon gag protein</fullName>
    </recommendedName>
</protein>